<dbReference type="EMBL" id="AP019755">
    <property type="protein sequence ID" value="BBL35875.1"/>
    <property type="molecule type" value="Genomic_DNA"/>
</dbReference>
<sequence length="109" mass="12038">MAITLTERAAKQVQQQLNKRGKGVALRLGVKKSGCSGFAYSFDYADDVLEDDQLFESNNAKIVVKRDQLSFIDGSEVDFVQEGLNSFFKFNNPNIDNTCGCGESFSLKA</sequence>
<dbReference type="InterPro" id="IPR035903">
    <property type="entry name" value="HesB-like_dom_sf"/>
</dbReference>
<dbReference type="PROSITE" id="PS01152">
    <property type="entry name" value="HESB"/>
    <property type="match status" value="1"/>
</dbReference>
<accession>A0A4Y1YT57</accession>
<dbReference type="KEGG" id="nst:Nstercoris_02152"/>
<dbReference type="InterPro" id="IPR016092">
    <property type="entry name" value="ATAP"/>
</dbReference>
<dbReference type="Proteomes" id="UP000316473">
    <property type="component" value="Chromosome"/>
</dbReference>
<dbReference type="InterPro" id="IPR017870">
    <property type="entry name" value="FeS_cluster_insertion_CS"/>
</dbReference>
<dbReference type="NCBIfam" id="TIGR00049">
    <property type="entry name" value="iron-sulfur cluster assembly accessory protein"/>
    <property type="match status" value="1"/>
</dbReference>
<proteinExistence type="inferred from homology"/>
<reference evidence="3 4" key="1">
    <citation type="submission" date="2019-06" db="EMBL/GenBank/DDBJ databases">
        <title>Nitrosomonas stercoris KYUHI-S whole genome shotgun sequence.</title>
        <authorList>
            <person name="Nakagawa T."/>
            <person name="Tsuchiya Y."/>
            <person name="Takahashi R."/>
        </authorList>
    </citation>
    <scope>NUCLEOTIDE SEQUENCE [LARGE SCALE GENOMIC DNA]</scope>
    <source>
        <strain evidence="3 4">KYUHI-S</strain>
    </source>
</reference>
<dbReference type="InterPro" id="IPR000361">
    <property type="entry name" value="ATAP_core_dom"/>
</dbReference>
<dbReference type="Pfam" id="PF01521">
    <property type="entry name" value="Fe-S_biosyn"/>
    <property type="match status" value="1"/>
</dbReference>
<dbReference type="InterPro" id="IPR050322">
    <property type="entry name" value="Fe-S_cluster_asmbl/transfer"/>
</dbReference>
<evidence type="ECO:0000313" key="3">
    <source>
        <dbReference type="EMBL" id="BBL35875.1"/>
    </source>
</evidence>
<gene>
    <name evidence="3" type="ORF">Nstercoris_02152</name>
</gene>
<feature type="domain" description="Core" evidence="2">
    <location>
        <begin position="1"/>
        <end position="103"/>
    </location>
</feature>
<dbReference type="GO" id="GO:0051537">
    <property type="term" value="F:2 iron, 2 sulfur cluster binding"/>
    <property type="evidence" value="ECO:0007669"/>
    <property type="project" value="TreeGrafter"/>
</dbReference>
<dbReference type="SUPFAM" id="SSF89360">
    <property type="entry name" value="HesB-like domain"/>
    <property type="match status" value="1"/>
</dbReference>
<dbReference type="Gene3D" id="2.60.300.12">
    <property type="entry name" value="HesB-like domain"/>
    <property type="match status" value="1"/>
</dbReference>
<name>A0A4Y1YT57_9PROT</name>
<dbReference type="GO" id="GO:0016226">
    <property type="term" value="P:iron-sulfur cluster assembly"/>
    <property type="evidence" value="ECO:0007669"/>
    <property type="project" value="InterPro"/>
</dbReference>
<dbReference type="PANTHER" id="PTHR10072:SF41">
    <property type="entry name" value="IRON-SULFUR CLUSTER ASSEMBLY 1 HOMOLOG, MITOCHONDRIAL"/>
    <property type="match status" value="1"/>
</dbReference>
<organism evidence="3 4">
    <name type="scientific">Nitrosomonas stercoris</name>
    <dbReference type="NCBI Taxonomy" id="1444684"/>
    <lineage>
        <taxon>Bacteria</taxon>
        <taxon>Pseudomonadati</taxon>
        <taxon>Pseudomonadota</taxon>
        <taxon>Betaproteobacteria</taxon>
        <taxon>Nitrosomonadales</taxon>
        <taxon>Nitrosomonadaceae</taxon>
        <taxon>Nitrosomonas</taxon>
    </lineage>
</organism>
<evidence type="ECO:0000259" key="2">
    <source>
        <dbReference type="Pfam" id="PF01521"/>
    </source>
</evidence>
<dbReference type="AlphaFoldDB" id="A0A4Y1YT57"/>
<evidence type="ECO:0000256" key="1">
    <source>
        <dbReference type="ARBA" id="ARBA00006718"/>
    </source>
</evidence>
<protein>
    <submittedName>
        <fullName evidence="3">Iron-binding protein IscA</fullName>
    </submittedName>
</protein>
<evidence type="ECO:0000313" key="4">
    <source>
        <dbReference type="Proteomes" id="UP000316473"/>
    </source>
</evidence>
<keyword evidence="4" id="KW-1185">Reference proteome</keyword>
<dbReference type="PANTHER" id="PTHR10072">
    <property type="entry name" value="IRON-SULFUR CLUSTER ASSEMBLY PROTEIN"/>
    <property type="match status" value="1"/>
</dbReference>
<dbReference type="GO" id="GO:0005829">
    <property type="term" value="C:cytosol"/>
    <property type="evidence" value="ECO:0007669"/>
    <property type="project" value="TreeGrafter"/>
</dbReference>
<comment type="similarity">
    <text evidence="1">Belongs to the HesB/IscA family.</text>
</comment>